<dbReference type="Proteomes" id="UP000199701">
    <property type="component" value="Unassembled WGS sequence"/>
</dbReference>
<dbReference type="AlphaFoldDB" id="A0A1I0RLU5"/>
<dbReference type="EMBL" id="FOJI01000018">
    <property type="protein sequence ID" value="SEW42004.1"/>
    <property type="molecule type" value="Genomic_DNA"/>
</dbReference>
<organism evidence="5 6">
    <name type="scientific">[Clostridium] fimetarium</name>
    <dbReference type="NCBI Taxonomy" id="99656"/>
    <lineage>
        <taxon>Bacteria</taxon>
        <taxon>Bacillati</taxon>
        <taxon>Bacillota</taxon>
        <taxon>Clostridia</taxon>
        <taxon>Lachnospirales</taxon>
        <taxon>Lachnospiraceae</taxon>
    </lineage>
</organism>
<dbReference type="PANTHER" id="PTHR43193:SF2">
    <property type="entry name" value="POLYFERREDOXIN PROTEIN FWDF"/>
    <property type="match status" value="1"/>
</dbReference>
<keyword evidence="3" id="KW-0411">Iron-sulfur</keyword>
<dbReference type="SUPFAM" id="SSF54862">
    <property type="entry name" value="4Fe-4S ferredoxins"/>
    <property type="match status" value="1"/>
</dbReference>
<dbReference type="Pfam" id="PF12838">
    <property type="entry name" value="Fer4_7"/>
    <property type="match status" value="1"/>
</dbReference>
<dbReference type="PROSITE" id="PS51379">
    <property type="entry name" value="4FE4S_FER_2"/>
    <property type="match status" value="2"/>
</dbReference>
<dbReference type="Gene3D" id="3.30.70.20">
    <property type="match status" value="1"/>
</dbReference>
<evidence type="ECO:0000256" key="3">
    <source>
        <dbReference type="ARBA" id="ARBA00023014"/>
    </source>
</evidence>
<evidence type="ECO:0000256" key="1">
    <source>
        <dbReference type="ARBA" id="ARBA00022723"/>
    </source>
</evidence>
<gene>
    <name evidence="5" type="ORF">SAMN05421659_11855</name>
</gene>
<dbReference type="OrthoDB" id="430408at2"/>
<dbReference type="RefSeq" id="WP_092456932.1">
    <property type="nucleotide sequence ID" value="NZ_FOJI01000018.1"/>
</dbReference>
<protein>
    <submittedName>
        <fullName evidence="5">Coenzyme F420-reducing hydrogenase, beta subunit</fullName>
    </submittedName>
</protein>
<dbReference type="InterPro" id="IPR017900">
    <property type="entry name" value="4Fe4S_Fe_S_CS"/>
</dbReference>
<dbReference type="PROSITE" id="PS00198">
    <property type="entry name" value="4FE4S_FER_1"/>
    <property type="match status" value="1"/>
</dbReference>
<evidence type="ECO:0000256" key="2">
    <source>
        <dbReference type="ARBA" id="ARBA00023004"/>
    </source>
</evidence>
<name>A0A1I0RLU5_9FIRM</name>
<feature type="domain" description="4Fe-4S ferredoxin-type" evidence="4">
    <location>
        <begin position="35"/>
        <end position="66"/>
    </location>
</feature>
<dbReference type="GO" id="GO:0046872">
    <property type="term" value="F:metal ion binding"/>
    <property type="evidence" value="ECO:0007669"/>
    <property type="project" value="UniProtKB-KW"/>
</dbReference>
<evidence type="ECO:0000313" key="5">
    <source>
        <dbReference type="EMBL" id="SEW42004.1"/>
    </source>
</evidence>
<keyword evidence="6" id="KW-1185">Reference proteome</keyword>
<dbReference type="GO" id="GO:0051536">
    <property type="term" value="F:iron-sulfur cluster binding"/>
    <property type="evidence" value="ECO:0007669"/>
    <property type="project" value="UniProtKB-KW"/>
</dbReference>
<dbReference type="PANTHER" id="PTHR43193">
    <property type="match status" value="1"/>
</dbReference>
<sequence>MIDIKDKLKCTGCSACYNCCPTNAITMVTDNEGFAYPCVNHNKCIKCNKCEVVCPFVTEKIKLDDFKKCFAAYNKNSEDRTNSSSGGMFIALSKEIIRQDGIIYGSAFDEKFLAYHTEAQNYDELQNLLGSKYMQSRIGDVFKNVKQQLISDRKVLFVGTGCQIGGLLGYLEKEYDNLICVDFICLGTPSPKVWYDYLNTFFKQKEIKKIKFKDKSLGWHTFSLKIESLYESFCRNGRQTYFFSGYFKHLYSRPSCSECIFKQGNRLSDITISDCWGYSYIAPELDDNKGLSSIVCHSEKGLKLFQKIQEQLVWKDASLDDVLKYNSNYCKSAPMGKDREAFWHDYDKLPKDKLFEKYCQPEKINLVRKILKKIKAKLKTLLNKMH</sequence>
<evidence type="ECO:0000313" key="6">
    <source>
        <dbReference type="Proteomes" id="UP000199701"/>
    </source>
</evidence>
<dbReference type="InterPro" id="IPR017896">
    <property type="entry name" value="4Fe4S_Fe-S-bd"/>
</dbReference>
<dbReference type="Pfam" id="PF04432">
    <property type="entry name" value="FrhB_FdhB_C"/>
    <property type="match status" value="1"/>
</dbReference>
<keyword evidence="2" id="KW-0408">Iron</keyword>
<proteinExistence type="predicted"/>
<dbReference type="STRING" id="99656.SAMN05421659_11855"/>
<reference evidence="5 6" key="1">
    <citation type="submission" date="2016-10" db="EMBL/GenBank/DDBJ databases">
        <authorList>
            <person name="de Groot N.N."/>
        </authorList>
    </citation>
    <scope>NUCLEOTIDE SEQUENCE [LARGE SCALE GENOMIC DNA]</scope>
    <source>
        <strain evidence="5 6">DSM 9179</strain>
    </source>
</reference>
<feature type="domain" description="4Fe-4S ferredoxin-type" evidence="4">
    <location>
        <begin position="1"/>
        <end position="30"/>
    </location>
</feature>
<evidence type="ECO:0000259" key="4">
    <source>
        <dbReference type="PROSITE" id="PS51379"/>
    </source>
</evidence>
<keyword evidence="1" id="KW-0479">Metal-binding</keyword>
<dbReference type="InterPro" id="IPR052977">
    <property type="entry name" value="Polyferredoxin-like_ET"/>
</dbReference>
<dbReference type="InterPro" id="IPR007525">
    <property type="entry name" value="FrhB_FdhB_C"/>
</dbReference>
<accession>A0A1I0RLU5</accession>